<dbReference type="InterPro" id="IPR051199">
    <property type="entry name" value="LPS_LOS_Heptosyltrfase"/>
</dbReference>
<reference evidence="1 2" key="1">
    <citation type="submission" date="2020-08" db="EMBL/GenBank/DDBJ databases">
        <title>Genomic Encyclopedia of Type Strains, Phase IV (KMG-IV): sequencing the most valuable type-strain genomes for metagenomic binning, comparative biology and taxonomic classification.</title>
        <authorList>
            <person name="Goeker M."/>
        </authorList>
    </citation>
    <scope>NUCLEOTIDE SEQUENCE [LARGE SCALE GENOMIC DNA]</scope>
    <source>
        <strain evidence="1 2">DSM 103336</strain>
    </source>
</reference>
<dbReference type="EMBL" id="JACIJR010000005">
    <property type="protein sequence ID" value="MBB5729845.1"/>
    <property type="molecule type" value="Genomic_DNA"/>
</dbReference>
<keyword evidence="2" id="KW-1185">Reference proteome</keyword>
<organism evidence="1 2">
    <name type="scientific">Sphingomonas prati</name>
    <dbReference type="NCBI Taxonomy" id="1843237"/>
    <lineage>
        <taxon>Bacteria</taxon>
        <taxon>Pseudomonadati</taxon>
        <taxon>Pseudomonadota</taxon>
        <taxon>Alphaproteobacteria</taxon>
        <taxon>Sphingomonadales</taxon>
        <taxon>Sphingomonadaceae</taxon>
        <taxon>Sphingomonas</taxon>
    </lineage>
</organism>
<comment type="caution">
    <text evidence="1">The sequence shown here is derived from an EMBL/GenBank/DDBJ whole genome shotgun (WGS) entry which is preliminary data.</text>
</comment>
<proteinExistence type="predicted"/>
<accession>A0A7W9F3T0</accession>
<dbReference type="OrthoDB" id="9807356at2"/>
<dbReference type="AlphaFoldDB" id="A0A7W9F3T0"/>
<dbReference type="GO" id="GO:0009244">
    <property type="term" value="P:lipopolysaccharide core region biosynthetic process"/>
    <property type="evidence" value="ECO:0007669"/>
    <property type="project" value="TreeGrafter"/>
</dbReference>
<dbReference type="Proteomes" id="UP000546701">
    <property type="component" value="Unassembled WGS sequence"/>
</dbReference>
<dbReference type="GO" id="GO:0008713">
    <property type="term" value="F:ADP-heptose-lipopolysaccharide heptosyltransferase activity"/>
    <property type="evidence" value="ECO:0007669"/>
    <property type="project" value="TreeGrafter"/>
</dbReference>
<name>A0A7W9F3T0_9SPHN</name>
<sequence>MFAGYRLQDVGDFRAAIRDWMGAVRIGGHLVIVVPHAFLFERSNALPSRWRPEQRRLYTPAALLDEVEEALIPNSYRVRWLGDLDNGYNYRLERSVPPVGRHDIALVLERTPIPDWDLTERQVLTATGPDFAFEPGHTRLERPAVSHPTRILVLKLDHLGDFIMGLPALERLRTGFPDAEITLVVGSWNVGMAEETGLFERVVAFDVFPRNSTEEKVDVHGKTTLFRETVTGEYDIAIDLRNDDDTRFLLPLVRADIRAGMGNRAKFPYLDIFLPVDATRHGWEAVRIEELSAREFDCRGVFRRTHHQIAARGDLIRQDGNAVVWGPYRHLLPGQYLFEPHIDIDPRTPGLVAYDIAVDEKVLHRGVFGGAETPPMIFRNETDGGRFEFRLWPVDDEPLADFQFFGGRLVRQGASSVLHQSEYTTLLVELLLLRVTQAGVLREWTPPA</sequence>
<dbReference type="GO" id="GO:0005829">
    <property type="term" value="C:cytosol"/>
    <property type="evidence" value="ECO:0007669"/>
    <property type="project" value="TreeGrafter"/>
</dbReference>
<evidence type="ECO:0000313" key="2">
    <source>
        <dbReference type="Proteomes" id="UP000546701"/>
    </source>
</evidence>
<protein>
    <submittedName>
        <fullName evidence="1">Uncharacterized protein</fullName>
    </submittedName>
</protein>
<dbReference type="Gene3D" id="3.40.50.2000">
    <property type="entry name" value="Glycogen Phosphorylase B"/>
    <property type="match status" value="1"/>
</dbReference>
<evidence type="ECO:0000313" key="1">
    <source>
        <dbReference type="EMBL" id="MBB5729845.1"/>
    </source>
</evidence>
<dbReference type="PANTHER" id="PTHR30160">
    <property type="entry name" value="TETRAACYLDISACCHARIDE 4'-KINASE-RELATED"/>
    <property type="match status" value="1"/>
</dbReference>
<gene>
    <name evidence="1" type="ORF">FHS99_002341</name>
</gene>
<dbReference type="SUPFAM" id="SSF53756">
    <property type="entry name" value="UDP-Glycosyltransferase/glycogen phosphorylase"/>
    <property type="match status" value="1"/>
</dbReference>